<dbReference type="GO" id="GO:0015421">
    <property type="term" value="F:ABC-type oligopeptide transporter activity"/>
    <property type="evidence" value="ECO:0007669"/>
    <property type="project" value="TreeGrafter"/>
</dbReference>
<dbReference type="GO" id="GO:0016887">
    <property type="term" value="F:ATP hydrolysis activity"/>
    <property type="evidence" value="ECO:0007669"/>
    <property type="project" value="InterPro"/>
</dbReference>
<keyword evidence="5 11" id="KW-0067">ATP-binding</keyword>
<evidence type="ECO:0000256" key="5">
    <source>
        <dbReference type="ARBA" id="ARBA00022840"/>
    </source>
</evidence>
<dbReference type="GO" id="GO:0005524">
    <property type="term" value="F:ATP binding"/>
    <property type="evidence" value="ECO:0007669"/>
    <property type="project" value="UniProtKB-KW"/>
</dbReference>
<dbReference type="InterPro" id="IPR039421">
    <property type="entry name" value="Type_1_exporter"/>
</dbReference>
<dbReference type="PROSITE" id="PS50929">
    <property type="entry name" value="ABC_TM1F"/>
    <property type="match status" value="1"/>
</dbReference>
<dbReference type="AlphaFoldDB" id="A0A6I4RB91"/>
<organism evidence="11 12">
    <name type="scientific">Streptococcus zhangguiae</name>
    <dbReference type="NCBI Taxonomy" id="2664091"/>
    <lineage>
        <taxon>Bacteria</taxon>
        <taxon>Bacillati</taxon>
        <taxon>Bacillota</taxon>
        <taxon>Bacilli</taxon>
        <taxon>Lactobacillales</taxon>
        <taxon>Streptococcaceae</taxon>
        <taxon>Streptococcus</taxon>
    </lineage>
</organism>
<dbReference type="SUPFAM" id="SSF52540">
    <property type="entry name" value="P-loop containing nucleoside triphosphate hydrolases"/>
    <property type="match status" value="1"/>
</dbReference>
<dbReference type="PANTHER" id="PTHR43394:SF1">
    <property type="entry name" value="ATP-BINDING CASSETTE SUB-FAMILY B MEMBER 10, MITOCHONDRIAL"/>
    <property type="match status" value="1"/>
</dbReference>
<feature type="transmembrane region" description="Helical" evidence="8">
    <location>
        <begin position="257"/>
        <end position="275"/>
    </location>
</feature>
<dbReference type="InterPro" id="IPR027417">
    <property type="entry name" value="P-loop_NTPase"/>
</dbReference>
<evidence type="ECO:0000256" key="2">
    <source>
        <dbReference type="ARBA" id="ARBA00022448"/>
    </source>
</evidence>
<evidence type="ECO:0000256" key="1">
    <source>
        <dbReference type="ARBA" id="ARBA00004651"/>
    </source>
</evidence>
<keyword evidence="6 8" id="KW-1133">Transmembrane helix</keyword>
<dbReference type="Proteomes" id="UP000435423">
    <property type="component" value="Unassembled WGS sequence"/>
</dbReference>
<evidence type="ECO:0000256" key="6">
    <source>
        <dbReference type="ARBA" id="ARBA00022989"/>
    </source>
</evidence>
<keyword evidence="2" id="KW-0813">Transport</keyword>
<name>A0A6I4RB91_9STRE</name>
<feature type="domain" description="ABC transmembrane type-1" evidence="10">
    <location>
        <begin position="29"/>
        <end position="310"/>
    </location>
</feature>
<dbReference type="InterPro" id="IPR017871">
    <property type="entry name" value="ABC_transporter-like_CS"/>
</dbReference>
<feature type="domain" description="ABC transporter" evidence="9">
    <location>
        <begin position="344"/>
        <end position="578"/>
    </location>
</feature>
<keyword evidence="7 8" id="KW-0472">Membrane</keyword>
<dbReference type="PROSITE" id="PS50893">
    <property type="entry name" value="ABC_TRANSPORTER_2"/>
    <property type="match status" value="1"/>
</dbReference>
<sequence>MVRRYLMNSNTSLRQLVSRMLRQPLHLSLIVLGSLVQVILSVYLPVLIGQAVDAVFIKGNSALFRDLLFSMIFVILTNTLVQFCLPLFINQLIFRLINELRQEVYEKMHSLPLAYLDQQSIGDMVARISTDSEQLTNGLTMIFSQFLLGMMTIFMTIFSMARLDQTMMILVVVLTPLSLFVARFIAQKSYGYYQKQTESRGQQTKLLEESIRQLSLIQSFNAQEQFVTRFGHSNQAYARYSQAAIFASATSNPTTRFINALIYALLAGLGALRIMTGNFTVGELTTFLSYASQYTKPFNDISSVLSESQSALVCAERLFEIVNQESLQDEKKPPLLEEAVAGQIQFKEVDFSYQPDQPLIEGLNITVPAGARVAIVGPTGAGKSTVINLLMRFYEVNKGQILLDQVPISHYSREEFRRQIGMVLQETWIKSATIHENIAYGYPEVTRDEVVAAAKAANADFFIRQLPQGYDTELTDGGASLSQGQRQLLSIARVFVSLPKILILDEATSSIDTRTEILVQQAFERLMQGRTSFIIAHRLSTIQSADLILVMVAGKIVEQGNHKQLMQAKGFYYHMQMSQESEIERSLEAAHG</sequence>
<protein>
    <submittedName>
        <fullName evidence="11">ATP-binding cassette domain-containing protein</fullName>
    </submittedName>
</protein>
<dbReference type="PANTHER" id="PTHR43394">
    <property type="entry name" value="ATP-DEPENDENT PERMEASE MDL1, MITOCHONDRIAL"/>
    <property type="match status" value="1"/>
</dbReference>
<dbReference type="SMART" id="SM00382">
    <property type="entry name" value="AAA"/>
    <property type="match status" value="1"/>
</dbReference>
<feature type="transmembrane region" description="Helical" evidence="8">
    <location>
        <begin position="68"/>
        <end position="89"/>
    </location>
</feature>
<evidence type="ECO:0000256" key="4">
    <source>
        <dbReference type="ARBA" id="ARBA00022741"/>
    </source>
</evidence>
<evidence type="ECO:0000256" key="8">
    <source>
        <dbReference type="SAM" id="Phobius"/>
    </source>
</evidence>
<dbReference type="PROSITE" id="PS00211">
    <property type="entry name" value="ABC_TRANSPORTER_1"/>
    <property type="match status" value="1"/>
</dbReference>
<keyword evidence="3 8" id="KW-0812">Transmembrane</keyword>
<gene>
    <name evidence="11" type="ORF">GGH11_02995</name>
</gene>
<dbReference type="SUPFAM" id="SSF90123">
    <property type="entry name" value="ABC transporter transmembrane region"/>
    <property type="match status" value="1"/>
</dbReference>
<keyword evidence="4" id="KW-0547">Nucleotide-binding</keyword>
<dbReference type="CDD" id="cd03254">
    <property type="entry name" value="ABCC_Glucan_exporter_like"/>
    <property type="match status" value="1"/>
</dbReference>
<evidence type="ECO:0000313" key="12">
    <source>
        <dbReference type="Proteomes" id="UP000435423"/>
    </source>
</evidence>
<dbReference type="Gene3D" id="1.20.1560.10">
    <property type="entry name" value="ABC transporter type 1, transmembrane domain"/>
    <property type="match status" value="1"/>
</dbReference>
<dbReference type="Gene3D" id="3.40.50.300">
    <property type="entry name" value="P-loop containing nucleotide triphosphate hydrolases"/>
    <property type="match status" value="1"/>
</dbReference>
<dbReference type="CDD" id="cd18547">
    <property type="entry name" value="ABC_6TM_Tm288_like"/>
    <property type="match status" value="1"/>
</dbReference>
<dbReference type="Pfam" id="PF00664">
    <property type="entry name" value="ABC_membrane"/>
    <property type="match status" value="1"/>
</dbReference>
<evidence type="ECO:0000256" key="7">
    <source>
        <dbReference type="ARBA" id="ARBA00023136"/>
    </source>
</evidence>
<evidence type="ECO:0000259" key="9">
    <source>
        <dbReference type="PROSITE" id="PS50893"/>
    </source>
</evidence>
<evidence type="ECO:0000256" key="3">
    <source>
        <dbReference type="ARBA" id="ARBA00022692"/>
    </source>
</evidence>
<dbReference type="FunFam" id="3.40.50.300:FF:000287">
    <property type="entry name" value="Multidrug ABC transporter ATP-binding protein"/>
    <property type="match status" value="1"/>
</dbReference>
<dbReference type="InterPro" id="IPR003439">
    <property type="entry name" value="ABC_transporter-like_ATP-bd"/>
</dbReference>
<dbReference type="InterPro" id="IPR011527">
    <property type="entry name" value="ABC1_TM_dom"/>
</dbReference>
<feature type="transmembrane region" description="Helical" evidence="8">
    <location>
        <begin position="167"/>
        <end position="186"/>
    </location>
</feature>
<proteinExistence type="predicted"/>
<dbReference type="Pfam" id="PF00005">
    <property type="entry name" value="ABC_tran"/>
    <property type="match status" value="1"/>
</dbReference>
<dbReference type="EMBL" id="WUBJ01000003">
    <property type="protein sequence ID" value="MWV55948.1"/>
    <property type="molecule type" value="Genomic_DNA"/>
</dbReference>
<feature type="transmembrane region" description="Helical" evidence="8">
    <location>
        <begin position="25"/>
        <end position="48"/>
    </location>
</feature>
<dbReference type="InterPro" id="IPR003593">
    <property type="entry name" value="AAA+_ATPase"/>
</dbReference>
<dbReference type="GO" id="GO:0005886">
    <property type="term" value="C:plasma membrane"/>
    <property type="evidence" value="ECO:0007669"/>
    <property type="project" value="UniProtKB-SubCell"/>
</dbReference>
<dbReference type="InterPro" id="IPR036640">
    <property type="entry name" value="ABC1_TM_sf"/>
</dbReference>
<evidence type="ECO:0000313" key="11">
    <source>
        <dbReference type="EMBL" id="MWV55948.1"/>
    </source>
</evidence>
<feature type="transmembrane region" description="Helical" evidence="8">
    <location>
        <begin position="142"/>
        <end position="161"/>
    </location>
</feature>
<comment type="caution">
    <text evidence="11">The sequence shown here is derived from an EMBL/GenBank/DDBJ whole genome shotgun (WGS) entry which is preliminary data.</text>
</comment>
<evidence type="ECO:0000259" key="10">
    <source>
        <dbReference type="PROSITE" id="PS50929"/>
    </source>
</evidence>
<reference evidence="11 12" key="1">
    <citation type="submission" date="2019-10" db="EMBL/GenBank/DDBJ databases">
        <title>Streptococcis sp, isolated from the respiratory tract of Marmot.</title>
        <authorList>
            <person name="Zhang G."/>
        </authorList>
    </citation>
    <scope>NUCLEOTIDE SEQUENCE [LARGE SCALE GENOMIC DNA]</scope>
    <source>
        <strain evidence="12">zg-70</strain>
    </source>
</reference>
<comment type="subcellular location">
    <subcellularLocation>
        <location evidence="1">Cell membrane</location>
        <topology evidence="1">Multi-pass membrane protein</topology>
    </subcellularLocation>
</comment>
<accession>A0A6I4RB91</accession>